<evidence type="ECO:0000256" key="1">
    <source>
        <dbReference type="SAM" id="Phobius"/>
    </source>
</evidence>
<evidence type="ECO:0000313" key="3">
    <source>
        <dbReference type="Proteomes" id="UP001217089"/>
    </source>
</evidence>
<name>A0ABQ9EYI7_TEGGR</name>
<keyword evidence="1" id="KW-1133">Transmembrane helix</keyword>
<keyword evidence="1" id="KW-0812">Transmembrane</keyword>
<dbReference type="Proteomes" id="UP001217089">
    <property type="component" value="Unassembled WGS sequence"/>
</dbReference>
<protein>
    <submittedName>
        <fullName evidence="2">Uncharacterized protein</fullName>
    </submittedName>
</protein>
<gene>
    <name evidence="2" type="ORF">KUTeg_012085</name>
</gene>
<sequence>MFVNKNKMMMLLIYFKCNALSCFYVKKKSGTSHYIILNNGLFNALYIYIYIYIYSPYIVSYQRAYIKYNVLIIFITGLNNYHIALNLLLNERLFFAELFSHLLHLQLHCITDMTYS</sequence>
<feature type="transmembrane region" description="Helical" evidence="1">
    <location>
        <begin position="65"/>
        <end position="84"/>
    </location>
</feature>
<accession>A0ABQ9EYI7</accession>
<proteinExistence type="predicted"/>
<comment type="caution">
    <text evidence="2">The sequence shown here is derived from an EMBL/GenBank/DDBJ whole genome shotgun (WGS) entry which is preliminary data.</text>
</comment>
<keyword evidence="3" id="KW-1185">Reference proteome</keyword>
<feature type="transmembrane region" description="Helical" evidence="1">
    <location>
        <begin position="35"/>
        <end position="53"/>
    </location>
</feature>
<evidence type="ECO:0000313" key="2">
    <source>
        <dbReference type="EMBL" id="KAJ8310220.1"/>
    </source>
</evidence>
<reference evidence="2 3" key="1">
    <citation type="submission" date="2022-12" db="EMBL/GenBank/DDBJ databases">
        <title>Chromosome-level genome of Tegillarca granosa.</title>
        <authorList>
            <person name="Kim J."/>
        </authorList>
    </citation>
    <scope>NUCLEOTIDE SEQUENCE [LARGE SCALE GENOMIC DNA]</scope>
    <source>
        <strain evidence="2">Teg-2019</strain>
        <tissue evidence="2">Adductor muscle</tissue>
    </source>
</reference>
<organism evidence="2 3">
    <name type="scientific">Tegillarca granosa</name>
    <name type="common">Malaysian cockle</name>
    <name type="synonym">Anadara granosa</name>
    <dbReference type="NCBI Taxonomy" id="220873"/>
    <lineage>
        <taxon>Eukaryota</taxon>
        <taxon>Metazoa</taxon>
        <taxon>Spiralia</taxon>
        <taxon>Lophotrochozoa</taxon>
        <taxon>Mollusca</taxon>
        <taxon>Bivalvia</taxon>
        <taxon>Autobranchia</taxon>
        <taxon>Pteriomorphia</taxon>
        <taxon>Arcoida</taxon>
        <taxon>Arcoidea</taxon>
        <taxon>Arcidae</taxon>
        <taxon>Tegillarca</taxon>
    </lineage>
</organism>
<keyword evidence="1" id="KW-0472">Membrane</keyword>
<dbReference type="EMBL" id="JARBDR010000640">
    <property type="protein sequence ID" value="KAJ8310220.1"/>
    <property type="molecule type" value="Genomic_DNA"/>
</dbReference>